<dbReference type="InterPro" id="IPR005019">
    <property type="entry name" value="Adenine_glyco"/>
</dbReference>
<keyword evidence="1" id="KW-0479">Metal-binding</keyword>
<dbReference type="PANTHER" id="PTHR31116">
    <property type="entry name" value="OS04G0501200 PROTEIN"/>
    <property type="match status" value="1"/>
</dbReference>
<protein>
    <recommendedName>
        <fullName evidence="4">DNA-3-methyladenine glycosylase I</fullName>
    </recommendedName>
</protein>
<dbReference type="Pfam" id="PF03352">
    <property type="entry name" value="Adenine_glyco"/>
    <property type="match status" value="1"/>
</dbReference>
<dbReference type="InterPro" id="IPR011257">
    <property type="entry name" value="DNA_glycosylase"/>
</dbReference>
<comment type="caution">
    <text evidence="2">The sequence shown here is derived from an EMBL/GenBank/DDBJ whole genome shotgun (WGS) entry which is preliminary data.</text>
</comment>
<dbReference type="GO" id="GO:0008725">
    <property type="term" value="F:DNA-3-methyladenine glycosylase activity"/>
    <property type="evidence" value="ECO:0007669"/>
    <property type="project" value="InterPro"/>
</dbReference>
<evidence type="ECO:0000313" key="3">
    <source>
        <dbReference type="Proteomes" id="UP000228952"/>
    </source>
</evidence>
<accession>A0A2M7W0X2</accession>
<dbReference type="GO" id="GO:0006284">
    <property type="term" value="P:base-excision repair"/>
    <property type="evidence" value="ECO:0007669"/>
    <property type="project" value="InterPro"/>
</dbReference>
<name>A0A2M7W0X2_9BACT</name>
<keyword evidence="1" id="KW-0862">Zinc</keyword>
<evidence type="ECO:0008006" key="4">
    <source>
        <dbReference type="Google" id="ProtNLM"/>
    </source>
</evidence>
<dbReference type="EMBL" id="PFQB01000108">
    <property type="protein sequence ID" value="PJA12571.1"/>
    <property type="molecule type" value="Genomic_DNA"/>
</dbReference>
<dbReference type="GO" id="GO:0046872">
    <property type="term" value="F:metal ion binding"/>
    <property type="evidence" value="ECO:0007669"/>
    <property type="project" value="UniProtKB-KW"/>
</dbReference>
<sequence>MTSSQAELRSAGYYISSLRVCTLTTTREVNRKPLRTYEPTRGCGRATSHDLTVGVLRYEIDNARLFLEIQKEFNSFDNYIWRYVNNKPLIHQPNTSFRATSPESDSLSKDLKKRGFKFLGSTIMYAHMQAMGLVNDHIVECFRYKELV</sequence>
<proteinExistence type="predicted"/>
<dbReference type="SUPFAM" id="SSF48150">
    <property type="entry name" value="DNA-glycosylase"/>
    <property type="match status" value="1"/>
</dbReference>
<dbReference type="Proteomes" id="UP000228952">
    <property type="component" value="Unassembled WGS sequence"/>
</dbReference>
<feature type="binding site" evidence="1">
    <location>
        <position position="141"/>
    </location>
    <ligand>
        <name>Zn(2+)</name>
        <dbReference type="ChEBI" id="CHEBI:29105"/>
    </ligand>
</feature>
<evidence type="ECO:0000256" key="1">
    <source>
        <dbReference type="PIRSR" id="PIRSR605019-1"/>
    </source>
</evidence>
<gene>
    <name evidence="2" type="ORF">COX64_04435</name>
</gene>
<dbReference type="AlphaFoldDB" id="A0A2M7W0X2"/>
<reference evidence="3" key="1">
    <citation type="submission" date="2017-09" db="EMBL/GenBank/DDBJ databases">
        <title>Depth-based differentiation of microbial function through sediment-hosted aquifers and enrichment of novel symbionts in the deep terrestrial subsurface.</title>
        <authorList>
            <person name="Probst A.J."/>
            <person name="Ladd B."/>
            <person name="Jarett J.K."/>
            <person name="Geller-Mcgrath D.E."/>
            <person name="Sieber C.M.K."/>
            <person name="Emerson J.B."/>
            <person name="Anantharaman K."/>
            <person name="Thomas B.C."/>
            <person name="Malmstrom R."/>
            <person name="Stieglmeier M."/>
            <person name="Klingl A."/>
            <person name="Woyke T."/>
            <person name="Ryan C.M."/>
            <person name="Banfield J.F."/>
        </authorList>
    </citation>
    <scope>NUCLEOTIDE SEQUENCE [LARGE SCALE GENOMIC DNA]</scope>
</reference>
<dbReference type="Gene3D" id="1.10.340.30">
    <property type="entry name" value="Hypothetical protein, domain 2"/>
    <property type="match status" value="1"/>
</dbReference>
<feature type="binding site" evidence="1">
    <location>
        <position position="137"/>
    </location>
    <ligand>
        <name>Zn(2+)</name>
        <dbReference type="ChEBI" id="CHEBI:29105"/>
    </ligand>
</feature>
<dbReference type="PANTHER" id="PTHR31116:SF29">
    <property type="entry name" value="DNA GLYCOSYLASE SUPERFAMILY PROTEIN"/>
    <property type="match status" value="1"/>
</dbReference>
<evidence type="ECO:0000313" key="2">
    <source>
        <dbReference type="EMBL" id="PJA12571.1"/>
    </source>
</evidence>
<organism evidence="2 3">
    <name type="scientific">Candidatus Dojkabacteria bacterium CG_4_10_14_0_2_um_filter_Dojkabacteria_WS6_41_15</name>
    <dbReference type="NCBI Taxonomy" id="2014249"/>
    <lineage>
        <taxon>Bacteria</taxon>
        <taxon>Candidatus Dojkabacteria</taxon>
    </lineage>
</organism>